<evidence type="ECO:0000256" key="1">
    <source>
        <dbReference type="ARBA" id="ARBA00022679"/>
    </source>
</evidence>
<feature type="transmembrane region" description="Helical" evidence="6">
    <location>
        <begin position="297"/>
        <end position="317"/>
    </location>
</feature>
<keyword evidence="3" id="KW-0418">Kinase</keyword>
<feature type="transmembrane region" description="Helical" evidence="6">
    <location>
        <begin position="412"/>
        <end position="432"/>
    </location>
</feature>
<feature type="transmembrane region" description="Helical" evidence="6">
    <location>
        <begin position="1339"/>
        <end position="1360"/>
    </location>
</feature>
<dbReference type="Gene3D" id="1.10.510.10">
    <property type="entry name" value="Transferase(Phosphotransferase) domain 1"/>
    <property type="match status" value="1"/>
</dbReference>
<feature type="transmembrane region" description="Helical" evidence="6">
    <location>
        <begin position="934"/>
        <end position="956"/>
    </location>
</feature>
<dbReference type="Proteomes" id="UP000824120">
    <property type="component" value="Chromosome 7"/>
</dbReference>
<reference evidence="8 9" key="1">
    <citation type="submission" date="2020-09" db="EMBL/GenBank/DDBJ databases">
        <title>De no assembly of potato wild relative species, Solanum commersonii.</title>
        <authorList>
            <person name="Cho K."/>
        </authorList>
    </citation>
    <scope>NUCLEOTIDE SEQUENCE [LARGE SCALE GENOMIC DNA]</scope>
    <source>
        <strain evidence="8">LZ3.2</strain>
        <tissue evidence="8">Leaf</tissue>
    </source>
</reference>
<feature type="transmembrane region" description="Helical" evidence="6">
    <location>
        <begin position="93"/>
        <end position="117"/>
    </location>
</feature>
<keyword evidence="9" id="KW-1185">Reference proteome</keyword>
<evidence type="ECO:0000256" key="2">
    <source>
        <dbReference type="ARBA" id="ARBA00022741"/>
    </source>
</evidence>
<evidence type="ECO:0000313" key="9">
    <source>
        <dbReference type="Proteomes" id="UP000824120"/>
    </source>
</evidence>
<feature type="transmembrane region" description="Helical" evidence="6">
    <location>
        <begin position="1046"/>
        <end position="1063"/>
    </location>
</feature>
<feature type="transmembrane region" description="Helical" evidence="6">
    <location>
        <begin position="188"/>
        <end position="212"/>
    </location>
</feature>
<keyword evidence="6" id="KW-0812">Transmembrane</keyword>
<dbReference type="SUPFAM" id="SSF56112">
    <property type="entry name" value="Protein kinase-like (PK-like)"/>
    <property type="match status" value="1"/>
</dbReference>
<evidence type="ECO:0000313" key="8">
    <source>
        <dbReference type="EMBL" id="KAG5596568.1"/>
    </source>
</evidence>
<feature type="transmembrane region" description="Helical" evidence="6">
    <location>
        <begin position="1245"/>
        <end position="1262"/>
    </location>
</feature>
<feature type="transmembrane region" description="Helical" evidence="6">
    <location>
        <begin position="1134"/>
        <end position="1155"/>
    </location>
</feature>
<dbReference type="PANTHER" id="PTHR48011">
    <property type="entry name" value="CCR4-NOT TRANSCRIPTIONAL COMPLEX SUBUNIT CAF120-RELATED"/>
    <property type="match status" value="1"/>
</dbReference>
<feature type="transmembrane region" description="Helical" evidence="6">
    <location>
        <begin position="1189"/>
        <end position="1207"/>
    </location>
</feature>
<feature type="transmembrane region" description="Helical" evidence="6">
    <location>
        <begin position="71"/>
        <end position="87"/>
    </location>
</feature>
<feature type="transmembrane region" description="Helical" evidence="6">
    <location>
        <begin position="1213"/>
        <end position="1233"/>
    </location>
</feature>
<dbReference type="GO" id="GO:0005524">
    <property type="term" value="F:ATP binding"/>
    <property type="evidence" value="ECO:0007669"/>
    <property type="project" value="UniProtKB-UniRule"/>
</dbReference>
<accession>A0A9J5YAJ5</accession>
<dbReference type="InterPro" id="IPR052751">
    <property type="entry name" value="Plant_MAPKKK"/>
</dbReference>
<feature type="transmembrane region" description="Helical" evidence="6">
    <location>
        <begin position="1305"/>
        <end position="1327"/>
    </location>
</feature>
<dbReference type="InterPro" id="IPR000719">
    <property type="entry name" value="Prot_kinase_dom"/>
</dbReference>
<feature type="transmembrane region" description="Helical" evidence="6">
    <location>
        <begin position="1161"/>
        <end position="1177"/>
    </location>
</feature>
<feature type="transmembrane region" description="Helical" evidence="6">
    <location>
        <begin position="1268"/>
        <end position="1293"/>
    </location>
</feature>
<name>A0A9J5YAJ5_SOLCO</name>
<dbReference type="EMBL" id="JACXVP010000007">
    <property type="protein sequence ID" value="KAG5596568.1"/>
    <property type="molecule type" value="Genomic_DNA"/>
</dbReference>
<evidence type="ECO:0000256" key="6">
    <source>
        <dbReference type="SAM" id="Phobius"/>
    </source>
</evidence>
<organism evidence="8 9">
    <name type="scientific">Solanum commersonii</name>
    <name type="common">Commerson's wild potato</name>
    <name type="synonym">Commerson's nightshade</name>
    <dbReference type="NCBI Taxonomy" id="4109"/>
    <lineage>
        <taxon>Eukaryota</taxon>
        <taxon>Viridiplantae</taxon>
        <taxon>Streptophyta</taxon>
        <taxon>Embryophyta</taxon>
        <taxon>Tracheophyta</taxon>
        <taxon>Spermatophyta</taxon>
        <taxon>Magnoliopsida</taxon>
        <taxon>eudicotyledons</taxon>
        <taxon>Gunneridae</taxon>
        <taxon>Pentapetalae</taxon>
        <taxon>asterids</taxon>
        <taxon>lamiids</taxon>
        <taxon>Solanales</taxon>
        <taxon>Solanaceae</taxon>
        <taxon>Solanoideae</taxon>
        <taxon>Solaneae</taxon>
        <taxon>Solanum</taxon>
    </lineage>
</organism>
<dbReference type="InterPro" id="IPR017441">
    <property type="entry name" value="Protein_kinase_ATP_BS"/>
</dbReference>
<feature type="transmembrane region" description="Helical" evidence="6">
    <location>
        <begin position="1069"/>
        <end position="1088"/>
    </location>
</feature>
<evidence type="ECO:0000256" key="5">
    <source>
        <dbReference type="PROSITE-ProRule" id="PRU10141"/>
    </source>
</evidence>
<keyword evidence="6" id="KW-0472">Membrane</keyword>
<dbReference type="SMART" id="SM00220">
    <property type="entry name" value="S_TKc"/>
    <property type="match status" value="1"/>
</dbReference>
<keyword evidence="6" id="KW-1133">Transmembrane helix</keyword>
<evidence type="ECO:0000256" key="4">
    <source>
        <dbReference type="ARBA" id="ARBA00022840"/>
    </source>
</evidence>
<dbReference type="OrthoDB" id="1300748at2759"/>
<sequence>MNFSEMKDQAINGVKWYFNRNWNRDDVMNMDEISDELHSTLEMVYLSLFCAMLSITCGSTLQWISITAGKYSVLYFVAKLILLYLTPPERVKMRIIISMLAAYSFGSTVGFIFNYLFKIENRLLVGITIGTGNLWHQSIKTNDRREIYTGCLKYCIVIVVSMIAFFLLETDTTLRMIAVIKQLYAYNVVILNSLTLIHSVLILFMGYLVIYSQEILYDANFGDIDFVNCTFTLFFHFPGIMIHATKLYLQEMNLRAVNRNRNRDDMMNSDEIPHQVQVDLTVCCAILSSTYGSFMQYISVAGGKLTVLSYVASLFWIYFTPPGRMNMRFLLTMLVAYSFGASISTSTIYLFKINQDYVLRLWAAITVSTGNFLYRAIKAAERSEINFVYLKYCYIVMISGTVLIHLDIDTTFWFKTIIALQIVFMAYLMIYSQEILYDTNLGNLNFLNCAFTVLFHLPGIVIHAAILYLQVCTWKKLKLLGRGSYGTVSLATPLTDYYTLFAAVKSAEDDRSSSLRVEGQILHALRGSDYVIKCFGEDVSIENGKKTYNLLLEYAAGGTLHDLIHKSKTVLGESEAAYYAFQILVGICHVHRKGFIHCDLKPANILVFPGGQHGLANVKLADFGLSLRSETNTCWDTSLKKRRRRRGTLLYAAPESVVCGIQDKAVDIWAFGCILVEMLTGKRAWSECKNKNELKLKIAYEKPEIPNNISNDAKDLLSKCLDRDHNWRWNAEMLLNHSFITNYVNKKMIHELIQRPFGDAGLKTLVSLEHLFTTTSFYYPHNSYLRESSSVSYSLLCHVELYFWILHAMDLGSRGESHSPFLCSKFNLDLLYSTKETGTYVINDSYVLRLLSGATIGYGNFLYRTTTTRERIKQYCFVLMISAIPSVLLDSNNADLWVIHAINGVKWYFNRNWNRDDVMNMDEISDEVHSTLKMVYLSLFCAMLSITCGSTLQWISIAGGKYAVLSYVADLILLYLTPPERVNTRIIISMLTAYSFGSSVGFIFNYLFKVEQRFVLRLLVGITIGTGNLLYQAITTKDRREIYTGCLKYCVVLVFSIITFFLLETDTTLRMIVIHSVLILFMGYLVIYSQEILYDADFGDIDYVNCTFNKNRKRDDMMNFDEIPRQVHRTYKQVYLTVFCAMLSSTFGSIMAWISVAGGKFTVVSYVASLFWIYFTPPGRLNMRFLLKMLVAYSFGASVSASTIYLLKIKQDYVLRLWAATTISTGHFLYRAIITAERSKINFGVLKSCYILMMSGTAFIHLDMHTTFWFTAINNLPMVFMVYLMIYSQVILYNANLGNINFLNCAFTVFYVIRLLAGTTIGFGSFLYKAITIRERSKIYIGCLPYCLVLMISGISFILLDGHTALWMMTILFMGYLVIYSQEILYDANFGDINFVNCTFTVLFHLPGIVIHAARLYLQGAEIEQHQHNSFGIC</sequence>
<feature type="transmembrane region" description="Helical" evidence="6">
    <location>
        <begin position="986"/>
        <end position="1008"/>
    </location>
</feature>
<keyword evidence="1" id="KW-0808">Transferase</keyword>
<feature type="transmembrane region" description="Helical" evidence="6">
    <location>
        <begin position="444"/>
        <end position="469"/>
    </location>
</feature>
<dbReference type="InterPro" id="IPR008271">
    <property type="entry name" value="Ser/Thr_kinase_AS"/>
</dbReference>
<feature type="domain" description="Protein kinase" evidence="7">
    <location>
        <begin position="474"/>
        <end position="740"/>
    </location>
</feature>
<dbReference type="PROSITE" id="PS00108">
    <property type="entry name" value="PROTEIN_KINASE_ST"/>
    <property type="match status" value="1"/>
</dbReference>
<feature type="transmembrane region" description="Helical" evidence="6">
    <location>
        <begin position="1394"/>
        <end position="1418"/>
    </location>
</feature>
<feature type="transmembrane region" description="Helical" evidence="6">
    <location>
        <begin position="329"/>
        <end position="351"/>
    </location>
</feature>
<dbReference type="Pfam" id="PF00069">
    <property type="entry name" value="Pkinase"/>
    <property type="match status" value="1"/>
</dbReference>
<keyword evidence="2 5" id="KW-0547">Nucleotide-binding</keyword>
<comment type="caution">
    <text evidence="8">The sequence shown here is derived from an EMBL/GenBank/DDBJ whole genome shotgun (WGS) entry which is preliminary data.</text>
</comment>
<feature type="transmembrane region" description="Helical" evidence="6">
    <location>
        <begin position="1365"/>
        <end position="1382"/>
    </location>
</feature>
<dbReference type="GO" id="GO:0004672">
    <property type="term" value="F:protein kinase activity"/>
    <property type="evidence" value="ECO:0007669"/>
    <property type="project" value="InterPro"/>
</dbReference>
<proteinExistence type="predicted"/>
<evidence type="ECO:0000259" key="7">
    <source>
        <dbReference type="PROSITE" id="PS50011"/>
    </source>
</evidence>
<gene>
    <name evidence="8" type="ORF">H5410_037800</name>
</gene>
<protein>
    <recommendedName>
        <fullName evidence="7">Protein kinase domain-containing protein</fullName>
    </recommendedName>
</protein>
<keyword evidence="4 5" id="KW-0067">ATP-binding</keyword>
<feature type="binding site" evidence="5">
    <location>
        <position position="505"/>
    </location>
    <ligand>
        <name>ATP</name>
        <dbReference type="ChEBI" id="CHEBI:30616"/>
    </ligand>
</feature>
<feature type="transmembrane region" description="Helical" evidence="6">
    <location>
        <begin position="224"/>
        <end position="244"/>
    </location>
</feature>
<feature type="transmembrane region" description="Helical" evidence="6">
    <location>
        <begin position="389"/>
        <end position="406"/>
    </location>
</feature>
<dbReference type="PANTHER" id="PTHR48011:SF78">
    <property type="entry name" value="PROTEIN KINASE DOMAIN-CONTAINING PROTEIN"/>
    <property type="match status" value="1"/>
</dbReference>
<feature type="transmembrane region" description="Helical" evidence="6">
    <location>
        <begin position="44"/>
        <end position="64"/>
    </location>
</feature>
<evidence type="ECO:0000256" key="3">
    <source>
        <dbReference type="ARBA" id="ARBA00022777"/>
    </source>
</evidence>
<feature type="transmembrane region" description="Helical" evidence="6">
    <location>
        <begin position="147"/>
        <end position="168"/>
    </location>
</feature>
<dbReference type="PROSITE" id="PS50011">
    <property type="entry name" value="PROTEIN_KINASE_DOM"/>
    <property type="match status" value="1"/>
</dbReference>
<dbReference type="PROSITE" id="PS00107">
    <property type="entry name" value="PROTEIN_KINASE_ATP"/>
    <property type="match status" value="1"/>
</dbReference>
<dbReference type="FunFam" id="1.10.510.10:FF:001389">
    <property type="entry name" value="Endonuclease III homolog"/>
    <property type="match status" value="1"/>
</dbReference>
<feature type="transmembrane region" description="Helical" evidence="6">
    <location>
        <begin position="1014"/>
        <end position="1034"/>
    </location>
</feature>
<dbReference type="InterPro" id="IPR011009">
    <property type="entry name" value="Kinase-like_dom_sf"/>
</dbReference>
<feature type="transmembrane region" description="Helical" evidence="6">
    <location>
        <begin position="357"/>
        <end position="377"/>
    </location>
</feature>
<dbReference type="GO" id="GO:0007165">
    <property type="term" value="P:signal transduction"/>
    <property type="evidence" value="ECO:0007669"/>
    <property type="project" value="TreeGrafter"/>
</dbReference>